<proteinExistence type="predicted"/>
<accession>A0A9P3G8Z8</accession>
<dbReference type="Proteomes" id="UP000703269">
    <property type="component" value="Unassembled WGS sequence"/>
</dbReference>
<name>A0A9P3G8Z8_9APHY</name>
<feature type="region of interest" description="Disordered" evidence="1">
    <location>
        <begin position="16"/>
        <end position="44"/>
    </location>
</feature>
<gene>
    <name evidence="2" type="ORF">PsYK624_062480</name>
</gene>
<organism evidence="2 3">
    <name type="scientific">Phanerochaete sordida</name>
    <dbReference type="NCBI Taxonomy" id="48140"/>
    <lineage>
        <taxon>Eukaryota</taxon>
        <taxon>Fungi</taxon>
        <taxon>Dikarya</taxon>
        <taxon>Basidiomycota</taxon>
        <taxon>Agaricomycotina</taxon>
        <taxon>Agaricomycetes</taxon>
        <taxon>Polyporales</taxon>
        <taxon>Phanerochaetaceae</taxon>
        <taxon>Phanerochaete</taxon>
    </lineage>
</organism>
<sequence>MCWRPQRRKRRFQNVIKAQSRGEAKARIRRARGKSRRSHDSGLCDAQELSLRPSSPCHFHSHNYAAWTSIGGQTWNDSTATSFRSFGRAPTDWKGPFRSRLRLWRGFRPYQHLQVRISRQTTHVVL</sequence>
<evidence type="ECO:0000313" key="3">
    <source>
        <dbReference type="Proteomes" id="UP000703269"/>
    </source>
</evidence>
<protein>
    <submittedName>
        <fullName evidence="2">Uncharacterized protein</fullName>
    </submittedName>
</protein>
<evidence type="ECO:0000256" key="1">
    <source>
        <dbReference type="SAM" id="MobiDB-lite"/>
    </source>
</evidence>
<dbReference type="AlphaFoldDB" id="A0A9P3G8Z8"/>
<feature type="compositionally biased region" description="Basic residues" evidence="1">
    <location>
        <begin position="27"/>
        <end position="37"/>
    </location>
</feature>
<dbReference type="EMBL" id="BPQB01000015">
    <property type="protein sequence ID" value="GJE90125.1"/>
    <property type="molecule type" value="Genomic_DNA"/>
</dbReference>
<evidence type="ECO:0000313" key="2">
    <source>
        <dbReference type="EMBL" id="GJE90125.1"/>
    </source>
</evidence>
<reference evidence="2 3" key="1">
    <citation type="submission" date="2021-08" db="EMBL/GenBank/DDBJ databases">
        <title>Draft Genome Sequence of Phanerochaete sordida strain YK-624.</title>
        <authorList>
            <person name="Mori T."/>
            <person name="Dohra H."/>
            <person name="Suzuki T."/>
            <person name="Kawagishi H."/>
            <person name="Hirai H."/>
        </authorList>
    </citation>
    <scope>NUCLEOTIDE SEQUENCE [LARGE SCALE GENOMIC DNA]</scope>
    <source>
        <strain evidence="2 3">YK-624</strain>
    </source>
</reference>
<comment type="caution">
    <text evidence="2">The sequence shown here is derived from an EMBL/GenBank/DDBJ whole genome shotgun (WGS) entry which is preliminary data.</text>
</comment>
<keyword evidence="3" id="KW-1185">Reference proteome</keyword>